<reference evidence="2" key="1">
    <citation type="submission" date="2021-03" db="EMBL/GenBank/DDBJ databases">
        <title>Draft genome sequence of rust myrtle Austropuccinia psidii MF-1, a brazilian biotype.</title>
        <authorList>
            <person name="Quecine M.C."/>
            <person name="Pachon D.M.R."/>
            <person name="Bonatelli M.L."/>
            <person name="Correr F.H."/>
            <person name="Franceschini L.M."/>
            <person name="Leite T.F."/>
            <person name="Margarido G.R.A."/>
            <person name="Almeida C.A."/>
            <person name="Ferrarezi J.A."/>
            <person name="Labate C.A."/>
        </authorList>
    </citation>
    <scope>NUCLEOTIDE SEQUENCE</scope>
    <source>
        <strain evidence="2">MF-1</strain>
    </source>
</reference>
<comment type="caution">
    <text evidence="2">The sequence shown here is derived from an EMBL/GenBank/DDBJ whole genome shotgun (WGS) entry which is preliminary data.</text>
</comment>
<dbReference type="AlphaFoldDB" id="A0A9Q3H7Z4"/>
<organism evidence="2 3">
    <name type="scientific">Austropuccinia psidii MF-1</name>
    <dbReference type="NCBI Taxonomy" id="1389203"/>
    <lineage>
        <taxon>Eukaryota</taxon>
        <taxon>Fungi</taxon>
        <taxon>Dikarya</taxon>
        <taxon>Basidiomycota</taxon>
        <taxon>Pucciniomycotina</taxon>
        <taxon>Pucciniomycetes</taxon>
        <taxon>Pucciniales</taxon>
        <taxon>Sphaerophragmiaceae</taxon>
        <taxon>Austropuccinia</taxon>
    </lineage>
</organism>
<dbReference type="Gene3D" id="3.30.70.270">
    <property type="match status" value="1"/>
</dbReference>
<dbReference type="EMBL" id="AVOT02013076">
    <property type="protein sequence ID" value="MBW0495398.1"/>
    <property type="molecule type" value="Genomic_DNA"/>
</dbReference>
<feature type="chain" id="PRO_5040485331" evidence="1">
    <location>
        <begin position="19"/>
        <end position="117"/>
    </location>
</feature>
<keyword evidence="1" id="KW-0732">Signal</keyword>
<evidence type="ECO:0000313" key="2">
    <source>
        <dbReference type="EMBL" id="MBW0495398.1"/>
    </source>
</evidence>
<gene>
    <name evidence="2" type="ORF">O181_035113</name>
</gene>
<dbReference type="Proteomes" id="UP000765509">
    <property type="component" value="Unassembled WGS sequence"/>
</dbReference>
<name>A0A9Q3H7Z4_9BASI</name>
<accession>A0A9Q3H7Z4</accession>
<evidence type="ECO:0000256" key="1">
    <source>
        <dbReference type="SAM" id="SignalP"/>
    </source>
</evidence>
<feature type="signal peptide" evidence="1">
    <location>
        <begin position="1"/>
        <end position="18"/>
    </location>
</feature>
<protein>
    <submittedName>
        <fullName evidence="2">Uncharacterized protein</fullName>
    </submittedName>
</protein>
<dbReference type="Gene3D" id="3.10.10.10">
    <property type="entry name" value="HIV Type 1 Reverse Transcriptase, subunit A, domain 1"/>
    <property type="match status" value="1"/>
</dbReference>
<evidence type="ECO:0000313" key="3">
    <source>
        <dbReference type="Proteomes" id="UP000765509"/>
    </source>
</evidence>
<sequence>MKLILLLIFTDHTLQYLADQLTRKPWSIEALGNLIPELIQLGVMRNVGHNEEVEVTNPVIIDWHNDKYRMDGNFREFDAYRALDRYPITKIPETSTQLSKAKYKTSMDEFKGFHQNF</sequence>
<dbReference type="SUPFAM" id="SSF56672">
    <property type="entry name" value="DNA/RNA polymerases"/>
    <property type="match status" value="1"/>
</dbReference>
<dbReference type="OrthoDB" id="6776860at2759"/>
<proteinExistence type="predicted"/>
<dbReference type="InterPro" id="IPR043502">
    <property type="entry name" value="DNA/RNA_pol_sf"/>
</dbReference>
<keyword evidence="3" id="KW-1185">Reference proteome</keyword>
<dbReference type="InterPro" id="IPR043128">
    <property type="entry name" value="Rev_trsase/Diguanyl_cyclase"/>
</dbReference>